<dbReference type="STRING" id="582667.SAMN05192568_100766"/>
<evidence type="ECO:0008006" key="5">
    <source>
        <dbReference type="Google" id="ProtNLM"/>
    </source>
</evidence>
<keyword evidence="2" id="KW-0812">Transmembrane</keyword>
<organism evidence="3 4">
    <name type="scientific">Methylobacterium pseudosasicola</name>
    <dbReference type="NCBI Taxonomy" id="582667"/>
    <lineage>
        <taxon>Bacteria</taxon>
        <taxon>Pseudomonadati</taxon>
        <taxon>Pseudomonadota</taxon>
        <taxon>Alphaproteobacteria</taxon>
        <taxon>Hyphomicrobiales</taxon>
        <taxon>Methylobacteriaceae</taxon>
        <taxon>Methylobacterium</taxon>
    </lineage>
</organism>
<dbReference type="PANTHER" id="PTHR36838">
    <property type="entry name" value="AUXIN EFFLUX CARRIER FAMILY PROTEIN"/>
    <property type="match status" value="1"/>
</dbReference>
<feature type="transmembrane region" description="Helical" evidence="2">
    <location>
        <begin position="159"/>
        <end position="179"/>
    </location>
</feature>
<feature type="transmembrane region" description="Helical" evidence="2">
    <location>
        <begin position="43"/>
        <end position="63"/>
    </location>
</feature>
<feature type="transmembrane region" description="Helical" evidence="2">
    <location>
        <begin position="234"/>
        <end position="255"/>
    </location>
</feature>
<keyword evidence="1" id="KW-0813">Transport</keyword>
<reference evidence="4" key="1">
    <citation type="submission" date="2016-10" db="EMBL/GenBank/DDBJ databases">
        <authorList>
            <person name="Varghese N."/>
            <person name="Submissions S."/>
        </authorList>
    </citation>
    <scope>NUCLEOTIDE SEQUENCE [LARGE SCALE GENOMIC DNA]</scope>
    <source>
        <strain evidence="4">BL36</strain>
    </source>
</reference>
<feature type="transmembrane region" description="Helical" evidence="2">
    <location>
        <begin position="261"/>
        <end position="279"/>
    </location>
</feature>
<feature type="transmembrane region" description="Helical" evidence="2">
    <location>
        <begin position="12"/>
        <end position="31"/>
    </location>
</feature>
<evidence type="ECO:0000313" key="3">
    <source>
        <dbReference type="EMBL" id="SFL60045.1"/>
    </source>
</evidence>
<proteinExistence type="predicted"/>
<feature type="transmembrane region" description="Helical" evidence="2">
    <location>
        <begin position="286"/>
        <end position="309"/>
    </location>
</feature>
<dbReference type="EMBL" id="FOTK01000007">
    <property type="protein sequence ID" value="SFL60045.1"/>
    <property type="molecule type" value="Genomic_DNA"/>
</dbReference>
<protein>
    <recommendedName>
        <fullName evidence="5">Permease</fullName>
    </recommendedName>
</protein>
<keyword evidence="2" id="KW-0472">Membrane</keyword>
<accession>A0A1I4J0D6</accession>
<sequence length="313" mass="32622">MYAAMHLAGDLVSRMLPAYGAIAAGFCVGRLSGRDWIRHLSSLLMYVLIPLVVFKNALALNFGAAIGNVALSMAFSTVMVLCAALIVPRCKTDVPRRLAFCAFSYTNIGWFGVPTGLALFGPDSLPILVMAYVGGLIFGNTVGFYCVARDRFSVRTSLWKVATTPALYAFGAGLAGQALGLRDLLPPGSEAPFRVVTLLMSGCGMMVVGLGASQVRFTAAAIRGTLNLVIWRHVASVGAIAAVIGLFALVGAPVATENLDTVRLLGLLPVAGNVVVFAAQLRSDVAAASLIVALSTAVSTLSVLCWGVFLHGA</sequence>
<keyword evidence="4" id="KW-1185">Reference proteome</keyword>
<dbReference type="OrthoDB" id="7329340at2"/>
<evidence type="ECO:0000256" key="2">
    <source>
        <dbReference type="SAM" id="Phobius"/>
    </source>
</evidence>
<keyword evidence="2" id="KW-1133">Transmembrane helix</keyword>
<evidence type="ECO:0000313" key="4">
    <source>
        <dbReference type="Proteomes" id="UP000199048"/>
    </source>
</evidence>
<dbReference type="AlphaFoldDB" id="A0A1I4J0D6"/>
<feature type="transmembrane region" description="Helical" evidence="2">
    <location>
        <begin position="99"/>
        <end position="121"/>
    </location>
</feature>
<feature type="transmembrane region" description="Helical" evidence="2">
    <location>
        <begin position="127"/>
        <end position="147"/>
    </location>
</feature>
<dbReference type="Proteomes" id="UP000199048">
    <property type="component" value="Unassembled WGS sequence"/>
</dbReference>
<name>A0A1I4J0D6_9HYPH</name>
<feature type="transmembrane region" description="Helical" evidence="2">
    <location>
        <begin position="69"/>
        <end position="87"/>
    </location>
</feature>
<feature type="transmembrane region" description="Helical" evidence="2">
    <location>
        <begin position="191"/>
        <end position="213"/>
    </location>
</feature>
<dbReference type="RefSeq" id="WP_092039275.1">
    <property type="nucleotide sequence ID" value="NZ_FOTK01000007.1"/>
</dbReference>
<gene>
    <name evidence="3" type="ORF">SAMN05192568_100766</name>
</gene>
<dbReference type="PANTHER" id="PTHR36838:SF3">
    <property type="entry name" value="TRANSPORTER AUXIN EFFLUX CARRIER EC FAMILY"/>
    <property type="match status" value="1"/>
</dbReference>
<evidence type="ECO:0000256" key="1">
    <source>
        <dbReference type="ARBA" id="ARBA00022448"/>
    </source>
</evidence>